<evidence type="ECO:0000313" key="2">
    <source>
        <dbReference type="Proteomes" id="UP001057402"/>
    </source>
</evidence>
<name>A0ACB9M3D5_9MYRT</name>
<accession>A0ACB9M3D5</accession>
<proteinExistence type="predicted"/>
<comment type="caution">
    <text evidence="1">The sequence shown here is derived from an EMBL/GenBank/DDBJ whole genome shotgun (WGS) entry which is preliminary data.</text>
</comment>
<sequence>MASPCLVASLRCSFLPNLLLLSAPLLLIFVASPAQSGSIVTNLPGYDGELPFKLETGYVSVDDSELFYYFIESQGNPQTDPFFLWLTGGPGCSSFNGLIYEIGPMQFDIENYLGGLPKLLPYEPAWTKTASILFLDSPVGTGYSYSTTAANWYSSDSSSAKQAYEFLRKWLADHQQYLSVELYVGGDSYSGMIVPLVTQHIVDGNYQGLEPHLNLRGYLVGSPRTDSVIDENSKIVFAHRMALISDELYEAADTTCNGTFVNVDPSNTECVASLAAINECVEEIWTNDILEPNCAFASPKLNPEIGRRSIKEEHPSEFILSPPRIPELWCRTFNYVLSYIWSNDPSVQQALNVRPGTTGVWKRCNQSLAYTKDIPSVVEVHKNLTSQDLNVLVETGDRDMVVPFVGTVRWIASLNLTVESDWRPWFVDGQVAGYTVQYDKDGVENAFQLTYATVKGAGHTAPEYYRRRCYEMFTRWLHTYYL</sequence>
<gene>
    <name evidence="1" type="ORF">MLD38_032144</name>
</gene>
<keyword evidence="2" id="KW-1185">Reference proteome</keyword>
<evidence type="ECO:0000313" key="1">
    <source>
        <dbReference type="EMBL" id="KAI4318441.1"/>
    </source>
</evidence>
<dbReference type="EMBL" id="CM042889">
    <property type="protein sequence ID" value="KAI4318441.1"/>
    <property type="molecule type" value="Genomic_DNA"/>
</dbReference>
<protein>
    <submittedName>
        <fullName evidence="1">Uncharacterized protein</fullName>
    </submittedName>
</protein>
<dbReference type="Proteomes" id="UP001057402">
    <property type="component" value="Chromosome 10"/>
</dbReference>
<reference evidence="2" key="1">
    <citation type="journal article" date="2023" name="Front. Plant Sci.">
        <title>Chromosomal-level genome assembly of Melastoma candidum provides insights into trichome evolution.</title>
        <authorList>
            <person name="Zhong Y."/>
            <person name="Wu W."/>
            <person name="Sun C."/>
            <person name="Zou P."/>
            <person name="Liu Y."/>
            <person name="Dai S."/>
            <person name="Zhou R."/>
        </authorList>
    </citation>
    <scope>NUCLEOTIDE SEQUENCE [LARGE SCALE GENOMIC DNA]</scope>
</reference>
<organism evidence="1 2">
    <name type="scientific">Melastoma candidum</name>
    <dbReference type="NCBI Taxonomy" id="119954"/>
    <lineage>
        <taxon>Eukaryota</taxon>
        <taxon>Viridiplantae</taxon>
        <taxon>Streptophyta</taxon>
        <taxon>Embryophyta</taxon>
        <taxon>Tracheophyta</taxon>
        <taxon>Spermatophyta</taxon>
        <taxon>Magnoliopsida</taxon>
        <taxon>eudicotyledons</taxon>
        <taxon>Gunneridae</taxon>
        <taxon>Pentapetalae</taxon>
        <taxon>rosids</taxon>
        <taxon>malvids</taxon>
        <taxon>Myrtales</taxon>
        <taxon>Melastomataceae</taxon>
        <taxon>Melastomatoideae</taxon>
        <taxon>Melastomateae</taxon>
        <taxon>Melastoma</taxon>
    </lineage>
</organism>